<proteinExistence type="predicted"/>
<accession>A0A564ZGD2</accession>
<evidence type="ECO:0000259" key="1">
    <source>
        <dbReference type="Pfam" id="PF18997"/>
    </source>
</evidence>
<sequence>MGGCSNLTVNEESEEIIYNATFSKTIYNYYETYTLGTDFNSVSVTLDWNNVGEAPEVEACANSSNAYRKLPNYLITMGVISLAYR</sequence>
<dbReference type="Pfam" id="PF18997">
    <property type="entry name" value="DUF5727"/>
    <property type="match status" value="1"/>
</dbReference>
<dbReference type="InterPro" id="IPR043785">
    <property type="entry name" value="DUF5727"/>
</dbReference>
<organism evidence="2 3">
    <name type="scientific">Hymenolepis diminuta</name>
    <name type="common">Rat tapeworm</name>
    <dbReference type="NCBI Taxonomy" id="6216"/>
    <lineage>
        <taxon>Eukaryota</taxon>
        <taxon>Metazoa</taxon>
        <taxon>Spiralia</taxon>
        <taxon>Lophotrochozoa</taxon>
        <taxon>Platyhelminthes</taxon>
        <taxon>Cestoda</taxon>
        <taxon>Eucestoda</taxon>
        <taxon>Cyclophyllidea</taxon>
        <taxon>Hymenolepididae</taxon>
        <taxon>Hymenolepis</taxon>
    </lineage>
</organism>
<dbReference type="AlphaFoldDB" id="A0A564ZGD2"/>
<reference evidence="2 3" key="1">
    <citation type="submission" date="2019-07" db="EMBL/GenBank/DDBJ databases">
        <authorList>
            <person name="Jastrzebski P J."/>
            <person name="Paukszto L."/>
            <person name="Jastrzebski P J."/>
        </authorList>
    </citation>
    <scope>NUCLEOTIDE SEQUENCE [LARGE SCALE GENOMIC DNA]</scope>
    <source>
        <strain evidence="2 3">WMS-il1</strain>
    </source>
</reference>
<name>A0A564ZGD2_HYMDI</name>
<protein>
    <recommendedName>
        <fullName evidence="1">DUF5727 domain-containing protein</fullName>
    </recommendedName>
</protein>
<evidence type="ECO:0000313" key="3">
    <source>
        <dbReference type="Proteomes" id="UP000321570"/>
    </source>
</evidence>
<evidence type="ECO:0000313" key="2">
    <source>
        <dbReference type="EMBL" id="VUZ57804.1"/>
    </source>
</evidence>
<gene>
    <name evidence="2" type="ORF">WMSIL1_LOCUS14969</name>
</gene>
<keyword evidence="3" id="KW-1185">Reference proteome</keyword>
<dbReference type="Proteomes" id="UP000321570">
    <property type="component" value="Unassembled WGS sequence"/>
</dbReference>
<dbReference type="EMBL" id="CABIJS010000719">
    <property type="protein sequence ID" value="VUZ57804.1"/>
    <property type="molecule type" value="Genomic_DNA"/>
</dbReference>
<feature type="domain" description="DUF5727" evidence="1">
    <location>
        <begin position="4"/>
        <end position="62"/>
    </location>
</feature>